<gene>
    <name evidence="6" type="ORF">RDB_LOCUS2998</name>
</gene>
<dbReference type="Pfam" id="PF09011">
    <property type="entry name" value="HMG_box_2"/>
    <property type="match status" value="1"/>
</dbReference>
<dbReference type="GO" id="GO:0006367">
    <property type="term" value="P:transcription initiation at RNA polymerase II promoter"/>
    <property type="evidence" value="ECO:0007669"/>
    <property type="project" value="InterPro"/>
</dbReference>
<evidence type="ECO:0000256" key="3">
    <source>
        <dbReference type="PROSITE-ProRule" id="PRU00267"/>
    </source>
</evidence>
<dbReference type="InterPro" id="IPR050342">
    <property type="entry name" value="HMGB"/>
</dbReference>
<accession>A0A8H2W6W3</accession>
<evidence type="ECO:0000256" key="2">
    <source>
        <dbReference type="ARBA" id="ARBA00033339"/>
    </source>
</evidence>
<feature type="DNA-binding region" description="HMG box" evidence="3">
    <location>
        <begin position="313"/>
        <end position="398"/>
    </location>
</feature>
<keyword evidence="3" id="KW-0539">Nucleus</keyword>
<dbReference type="Gene3D" id="3.30.70.1220">
    <property type="entry name" value="TFB5-like"/>
    <property type="match status" value="1"/>
</dbReference>
<dbReference type="InterPro" id="IPR036910">
    <property type="entry name" value="HMG_box_dom_sf"/>
</dbReference>
<dbReference type="InterPro" id="IPR035935">
    <property type="entry name" value="TFB5-like_sf"/>
</dbReference>
<dbReference type="GO" id="GO:0003677">
    <property type="term" value="F:DNA binding"/>
    <property type="evidence" value="ECO:0007669"/>
    <property type="project" value="UniProtKB-UniRule"/>
</dbReference>
<dbReference type="Proteomes" id="UP000663846">
    <property type="component" value="Unassembled WGS sequence"/>
</dbReference>
<feature type="DNA-binding region" description="HMG box" evidence="3">
    <location>
        <begin position="219"/>
        <end position="284"/>
    </location>
</feature>
<dbReference type="SMART" id="SM00398">
    <property type="entry name" value="HMG"/>
    <property type="match status" value="2"/>
</dbReference>
<evidence type="ECO:0000313" key="7">
    <source>
        <dbReference type="Proteomes" id="UP000663846"/>
    </source>
</evidence>
<proteinExistence type="predicted"/>
<dbReference type="SUPFAM" id="SSF142897">
    <property type="entry name" value="TFB5-like"/>
    <property type="match status" value="1"/>
</dbReference>
<dbReference type="SUPFAM" id="SSF47095">
    <property type="entry name" value="HMG-box"/>
    <property type="match status" value="2"/>
</dbReference>
<dbReference type="Pfam" id="PF06331">
    <property type="entry name" value="Tfb5"/>
    <property type="match status" value="1"/>
</dbReference>
<reference evidence="6" key="1">
    <citation type="submission" date="2021-01" db="EMBL/GenBank/DDBJ databases">
        <authorList>
            <person name="Kaushik A."/>
        </authorList>
    </citation>
    <scope>NUCLEOTIDE SEQUENCE</scope>
    <source>
        <strain evidence="6">AG1-1C</strain>
    </source>
</reference>
<evidence type="ECO:0000259" key="5">
    <source>
        <dbReference type="PROSITE" id="PS50118"/>
    </source>
</evidence>
<dbReference type="Gene3D" id="1.10.30.10">
    <property type="entry name" value="High mobility group box domain"/>
    <property type="match status" value="2"/>
</dbReference>
<dbReference type="InterPro" id="IPR009400">
    <property type="entry name" value="TFIIH_TTDA/Tfb5"/>
</dbReference>
<dbReference type="AlphaFoldDB" id="A0A8H2W6W3"/>
<dbReference type="GO" id="GO:0006289">
    <property type="term" value="P:nucleotide-excision repair"/>
    <property type="evidence" value="ECO:0007669"/>
    <property type="project" value="InterPro"/>
</dbReference>
<sequence>MIWLLAGDHISSDPAVKQILLILDKMPSQGGFIIKDIDDTHVLVRADDVKRIRIALEQELELDTSGDQHDFESHTADALVRIALEPARKAAPPPPPPPAKGRKTTAATTATTKATPATAAKNSAATTTKKAVAASPAPATRTRLTEKERATRDREKEREKIARAKEREKEREKARKLKEREKEHERKEKAKAREDAKKEREKIKAEASKAMKKPYPPPPKGPNTAYLLFTTDRSINRDRGEGVADDAIKAGQAWRALSDAEREVYSKKAEQARTVWKEEIAKWVSSLNLAQLMAARANREPGTRGDAAMNTLPKRPGNAYALFLADVTSRQDFRDKIDALVSKEGAKGEREIVKKRIGLYGRATADIWKSMSEKERAVYSTKAAEAKAQWDKKFGHLIAAQKEEFTAIHP</sequence>
<name>A0A8H2W6W3_9AGAM</name>
<dbReference type="SMART" id="SM01395">
    <property type="entry name" value="Tbf5"/>
    <property type="match status" value="1"/>
</dbReference>
<protein>
    <recommendedName>
        <fullName evidence="2">RNA polymerase II transcription factor B subunit 5</fullName>
    </recommendedName>
</protein>
<dbReference type="PANTHER" id="PTHR48112:SF22">
    <property type="entry name" value="MITOCHONDRIAL TRANSCRIPTION FACTOR A, ISOFORM B"/>
    <property type="match status" value="1"/>
</dbReference>
<feature type="compositionally biased region" description="Basic and acidic residues" evidence="4">
    <location>
        <begin position="143"/>
        <end position="209"/>
    </location>
</feature>
<evidence type="ECO:0000313" key="6">
    <source>
        <dbReference type="EMBL" id="CAE6339641.1"/>
    </source>
</evidence>
<feature type="region of interest" description="Disordered" evidence="4">
    <location>
        <begin position="87"/>
        <end position="222"/>
    </location>
</feature>
<dbReference type="InterPro" id="IPR009071">
    <property type="entry name" value="HMG_box_dom"/>
</dbReference>
<organism evidence="6 7">
    <name type="scientific">Rhizoctonia solani</name>
    <dbReference type="NCBI Taxonomy" id="456999"/>
    <lineage>
        <taxon>Eukaryota</taxon>
        <taxon>Fungi</taxon>
        <taxon>Dikarya</taxon>
        <taxon>Basidiomycota</taxon>
        <taxon>Agaricomycotina</taxon>
        <taxon>Agaricomycetes</taxon>
        <taxon>Cantharellales</taxon>
        <taxon>Ceratobasidiaceae</taxon>
        <taxon>Rhizoctonia</taxon>
    </lineage>
</organism>
<comment type="caution">
    <text evidence="6">The sequence shown here is derived from an EMBL/GenBank/DDBJ whole genome shotgun (WGS) entry which is preliminary data.</text>
</comment>
<dbReference type="PROSITE" id="PS50118">
    <property type="entry name" value="HMG_BOX_2"/>
    <property type="match status" value="2"/>
</dbReference>
<dbReference type="EMBL" id="CAJMWS010000021">
    <property type="protein sequence ID" value="CAE6339641.1"/>
    <property type="molecule type" value="Genomic_DNA"/>
</dbReference>
<dbReference type="PANTHER" id="PTHR48112">
    <property type="entry name" value="HIGH MOBILITY GROUP PROTEIN DSP1"/>
    <property type="match status" value="1"/>
</dbReference>
<feature type="domain" description="HMG box" evidence="5">
    <location>
        <begin position="219"/>
        <end position="284"/>
    </location>
</feature>
<feature type="domain" description="HMG box" evidence="5">
    <location>
        <begin position="313"/>
        <end position="398"/>
    </location>
</feature>
<evidence type="ECO:0000256" key="4">
    <source>
        <dbReference type="SAM" id="MobiDB-lite"/>
    </source>
</evidence>
<dbReference type="GO" id="GO:0000439">
    <property type="term" value="C:transcription factor TFIIH core complex"/>
    <property type="evidence" value="ECO:0007669"/>
    <property type="project" value="InterPro"/>
</dbReference>
<evidence type="ECO:0000256" key="1">
    <source>
        <dbReference type="ARBA" id="ARBA00023125"/>
    </source>
</evidence>
<keyword evidence="1 3" id="KW-0238">DNA-binding</keyword>
<feature type="compositionally biased region" description="Low complexity" evidence="4">
    <location>
        <begin position="104"/>
        <end position="142"/>
    </location>
</feature>